<dbReference type="HOGENOM" id="CLU_031285_9_1_3"/>
<organism evidence="4 5">
    <name type="scientific">Crocosphaera subtropica (strain ATCC 51142 / BH68)</name>
    <name type="common">Cyanothece sp. (strain ATCC 51142)</name>
    <dbReference type="NCBI Taxonomy" id="43989"/>
    <lineage>
        <taxon>Bacteria</taxon>
        <taxon>Bacillati</taxon>
        <taxon>Cyanobacteriota</taxon>
        <taxon>Cyanophyceae</taxon>
        <taxon>Oscillatoriophycideae</taxon>
        <taxon>Chroococcales</taxon>
        <taxon>Aphanothecaceae</taxon>
        <taxon>Crocosphaera</taxon>
        <taxon>Crocosphaera subtropica</taxon>
    </lineage>
</organism>
<dbReference type="Proteomes" id="UP000001203">
    <property type="component" value="Chromosome circular"/>
</dbReference>
<evidence type="ECO:0000313" key="4">
    <source>
        <dbReference type="EMBL" id="ACB52501.1"/>
    </source>
</evidence>
<reference evidence="4 5" key="1">
    <citation type="journal article" date="2008" name="Proc. Natl. Acad. Sci. U.S.A.">
        <title>The genome of Cyanothece 51142, a unicellular diazotrophic cyanobacterium important in the marine nitrogen cycle.</title>
        <authorList>
            <person name="Welsh E.A."/>
            <person name="Liberton M."/>
            <person name="Stoeckel J."/>
            <person name="Loh T."/>
            <person name="Elvitigala T."/>
            <person name="Wang C."/>
            <person name="Wollam A."/>
            <person name="Fulton R.S."/>
            <person name="Clifton S.W."/>
            <person name="Jacobs J.M."/>
            <person name="Aurora R."/>
            <person name="Ghosh B.K."/>
            <person name="Sherman L.A."/>
            <person name="Smith R.D."/>
            <person name="Wilson R.K."/>
            <person name="Pakrasi H.B."/>
        </authorList>
    </citation>
    <scope>NUCLEOTIDE SEQUENCE [LARGE SCALE GENOMIC DNA]</scope>
    <source>
        <strain evidence="5">ATCC 51142 / BH68</strain>
    </source>
</reference>
<dbReference type="OrthoDB" id="9808332at2"/>
<dbReference type="Pfam" id="PF01547">
    <property type="entry name" value="SBP_bac_1"/>
    <property type="match status" value="1"/>
</dbReference>
<dbReference type="EMBL" id="CP000806">
    <property type="protein sequence ID" value="ACB52501.1"/>
    <property type="molecule type" value="Genomic_DNA"/>
</dbReference>
<dbReference type="InterPro" id="IPR006059">
    <property type="entry name" value="SBP"/>
</dbReference>
<dbReference type="STRING" id="43989.cce_3153"/>
<keyword evidence="5" id="KW-1185">Reference proteome</keyword>
<evidence type="ECO:0000256" key="1">
    <source>
        <dbReference type="ARBA" id="ARBA00008520"/>
    </source>
</evidence>
<keyword evidence="3" id="KW-0732">Signal</keyword>
<dbReference type="PANTHER" id="PTHR43649">
    <property type="entry name" value="ARABINOSE-BINDING PROTEIN-RELATED"/>
    <property type="match status" value="1"/>
</dbReference>
<dbReference type="SUPFAM" id="SSF53850">
    <property type="entry name" value="Periplasmic binding protein-like II"/>
    <property type="match status" value="1"/>
</dbReference>
<evidence type="ECO:0000313" key="5">
    <source>
        <dbReference type="Proteomes" id="UP000001203"/>
    </source>
</evidence>
<proteinExistence type="inferred from homology"/>
<comment type="similarity">
    <text evidence="1">Belongs to the bacterial solute-binding protein 1 family.</text>
</comment>
<dbReference type="InterPro" id="IPR050490">
    <property type="entry name" value="Bact_solute-bd_prot1"/>
</dbReference>
<gene>
    <name evidence="4" type="ordered locus">cce_3153</name>
</gene>
<dbReference type="CDD" id="cd14750">
    <property type="entry name" value="PBP2_TMBP"/>
    <property type="match status" value="1"/>
</dbReference>
<evidence type="ECO:0000256" key="3">
    <source>
        <dbReference type="ARBA" id="ARBA00022729"/>
    </source>
</evidence>
<evidence type="ECO:0000256" key="2">
    <source>
        <dbReference type="ARBA" id="ARBA00022448"/>
    </source>
</evidence>
<dbReference type="RefSeq" id="WP_009547474.1">
    <property type="nucleotide sequence ID" value="NC_010546.1"/>
</dbReference>
<accession>B1WXG0</accession>
<sequence length="435" mass="48702">MRNQQPMNPFFKRLSAVTRFAIPVAVCVCLVLVTIIPGLNAAPTKVTLLMQALEAAQWEPFVQEFNDTHPDIELEIIEGPNASNQVEDLYTSSFLLGNSPYDLVFMDIVWVPKFAAAGWLRGLSDRVQKDNINLDAFLEGDIDGGRYNGELYRIPVRSDGGMLYYRTDLLDQGGYQPPNTFTELLNISQTLQTEDLAEWGYLWQGKQYEGLSAMFVEILAGYGAFWVDPDTLEVGLDSPEAIEAADFLRTTLEKQVSPPGITTYAEEEARRLFQNGDAVFMRNWPYAFGLLSADDSPVQGKFSIKPMVHTPNHSSGACLGGWGLGITVNSQHPDAAWEVAKFFSSEDIQRRFILATGYVPSRRALFNDPQILAQYPYYSELLEVVENAALRPPIAQYAQASDILQRYLSAAITNQMTPEQAMKKAANETRRLLRK</sequence>
<dbReference type="eggNOG" id="COG1653">
    <property type="taxonomic scope" value="Bacteria"/>
</dbReference>
<dbReference type="KEGG" id="cyt:cce_3153"/>
<keyword evidence="2" id="KW-0813">Transport</keyword>
<name>B1WXG0_CROS5</name>
<protein>
    <submittedName>
        <fullName evidence="4">ABC transporter for sugars, solute-binding protein</fullName>
    </submittedName>
</protein>
<dbReference type="Gene3D" id="3.40.190.10">
    <property type="entry name" value="Periplasmic binding protein-like II"/>
    <property type="match status" value="2"/>
</dbReference>
<dbReference type="AlphaFoldDB" id="B1WXG0"/>
<dbReference type="PANTHER" id="PTHR43649:SF34">
    <property type="entry name" value="ABC TRANSPORTER PERIPLASMIC-BINDING PROTEIN YCJN-RELATED"/>
    <property type="match status" value="1"/>
</dbReference>